<dbReference type="PANTHER" id="PTHR11048:SF28">
    <property type="entry name" value="4-HYDROXYBENZOATE POLYPRENYLTRANSFERASE, MITOCHONDRIAL"/>
    <property type="match status" value="1"/>
</dbReference>
<keyword evidence="6 9" id="KW-0812">Transmembrane</keyword>
<keyword evidence="8 9" id="KW-0472">Membrane</keyword>
<dbReference type="InterPro" id="IPR000537">
    <property type="entry name" value="UbiA_prenyltransferase"/>
</dbReference>
<evidence type="ECO:0000256" key="4">
    <source>
        <dbReference type="ARBA" id="ARBA00005985"/>
    </source>
</evidence>
<feature type="transmembrane region" description="Helical" evidence="9">
    <location>
        <begin position="97"/>
        <end position="119"/>
    </location>
</feature>
<evidence type="ECO:0000256" key="5">
    <source>
        <dbReference type="ARBA" id="ARBA00022679"/>
    </source>
</evidence>
<dbReference type="FunFam" id="1.20.120.1780:FF:000001">
    <property type="entry name" value="4-hydroxybenzoate octaprenyltransferase"/>
    <property type="match status" value="1"/>
</dbReference>
<evidence type="ECO:0000256" key="6">
    <source>
        <dbReference type="ARBA" id="ARBA00022692"/>
    </source>
</evidence>
<dbReference type="InterPro" id="IPR044878">
    <property type="entry name" value="UbiA_sf"/>
</dbReference>
<feature type="transmembrane region" description="Helical" evidence="9">
    <location>
        <begin position="131"/>
        <end position="147"/>
    </location>
</feature>
<evidence type="ECO:0000256" key="9">
    <source>
        <dbReference type="SAM" id="Phobius"/>
    </source>
</evidence>
<dbReference type="Gene3D" id="1.10.357.140">
    <property type="entry name" value="UbiA prenyltransferase"/>
    <property type="match status" value="1"/>
</dbReference>
<comment type="cofactor">
    <cofactor evidence="1">
        <name>Mg(2+)</name>
        <dbReference type="ChEBI" id="CHEBI:18420"/>
    </cofactor>
</comment>
<feature type="transmembrane region" description="Helical" evidence="9">
    <location>
        <begin position="191"/>
        <end position="211"/>
    </location>
</feature>
<dbReference type="GO" id="GO:0006744">
    <property type="term" value="P:ubiquinone biosynthetic process"/>
    <property type="evidence" value="ECO:0007669"/>
    <property type="project" value="TreeGrafter"/>
</dbReference>
<keyword evidence="11" id="KW-1185">Reference proteome</keyword>
<comment type="caution">
    <text evidence="10">The sequence shown here is derived from an EMBL/GenBank/DDBJ whole genome shotgun (WGS) entry which is preliminary data.</text>
</comment>
<feature type="transmembrane region" description="Helical" evidence="9">
    <location>
        <begin position="288"/>
        <end position="307"/>
    </location>
</feature>
<feature type="transmembrane region" description="Helical" evidence="9">
    <location>
        <begin position="154"/>
        <end position="171"/>
    </location>
</feature>
<feature type="transmembrane region" description="Helical" evidence="9">
    <location>
        <begin position="258"/>
        <end position="276"/>
    </location>
</feature>
<sequence>MYSKSWILTALPPSVAPYVELTRVGYLPAGVLISYLPVLVPLLHVATISHLPADTVLDASLKWLLLCFNYSAYGCVVDDLADVDLDRKVERCQHRPLVRGAVSVTQGMLFAATLAASALTLTTTFFPNQPATHVPIAIAGSILYPFLKRWTNYALLFLALLYVSTGLNASRTLGFDILSLPPHNSLLHSNLLLNAAIYIANVTVETIYMHADVEDDIKSGINSLAVRMHGYSKPVLSLMAAAYGALVLASGYTAGFGLWYFSAATVSAAILLGIVAKVDLKDGKQCEVYFFGGNAVVMASLAAGLWAEYQFGRVALAASVAALL</sequence>
<proteinExistence type="inferred from homology"/>
<reference evidence="10 11" key="1">
    <citation type="submission" date="2014-11" db="EMBL/GenBank/DDBJ databases">
        <title>Genomics derived discovery of secondary metabolites biosynthetic gene clusters in Aspergillus ustus.</title>
        <authorList>
            <person name="Pi B."/>
            <person name="Dai F."/>
            <person name="Song X."/>
            <person name="Zhu C."/>
            <person name="Li H."/>
            <person name="Yu D."/>
        </authorList>
    </citation>
    <scope>NUCLEOTIDE SEQUENCE [LARGE SCALE GENOMIC DNA]</scope>
    <source>
        <strain evidence="10 11">3.3904</strain>
    </source>
</reference>
<comment type="subcellular location">
    <subcellularLocation>
        <location evidence="2">Membrane</location>
        <topology evidence="2">Multi-pass membrane protein</topology>
    </subcellularLocation>
</comment>
<dbReference type="InterPro" id="IPR039653">
    <property type="entry name" value="Prenyltransferase"/>
</dbReference>
<evidence type="ECO:0000313" key="11">
    <source>
        <dbReference type="Proteomes" id="UP000053475"/>
    </source>
</evidence>
<comment type="similarity">
    <text evidence="4">Belongs to the UbiA prenyltransferase family.</text>
</comment>
<keyword evidence="5" id="KW-0808">Transferase</keyword>
<keyword evidence="7 9" id="KW-1133">Transmembrane helix</keyword>
<dbReference type="GO" id="GO:0008412">
    <property type="term" value="F:4-hydroxybenzoate polyprenyltransferase activity"/>
    <property type="evidence" value="ECO:0007669"/>
    <property type="project" value="TreeGrafter"/>
</dbReference>
<evidence type="ECO:0000256" key="3">
    <source>
        <dbReference type="ARBA" id="ARBA00005179"/>
    </source>
</evidence>
<dbReference type="EMBL" id="JOMC01000043">
    <property type="protein sequence ID" value="KIA75721.1"/>
    <property type="molecule type" value="Genomic_DNA"/>
</dbReference>
<evidence type="ECO:0000256" key="2">
    <source>
        <dbReference type="ARBA" id="ARBA00004141"/>
    </source>
</evidence>
<evidence type="ECO:0000256" key="8">
    <source>
        <dbReference type="ARBA" id="ARBA00023136"/>
    </source>
</evidence>
<evidence type="ECO:0000256" key="7">
    <source>
        <dbReference type="ARBA" id="ARBA00022989"/>
    </source>
</evidence>
<name>A0A0C1BW15_ASPUT</name>
<dbReference type="Proteomes" id="UP000053475">
    <property type="component" value="Unassembled WGS sequence"/>
</dbReference>
<comment type="pathway">
    <text evidence="3">Secondary metabolite biosynthesis.</text>
</comment>
<evidence type="ECO:0000313" key="10">
    <source>
        <dbReference type="EMBL" id="KIA75721.1"/>
    </source>
</evidence>
<evidence type="ECO:0000256" key="1">
    <source>
        <dbReference type="ARBA" id="ARBA00001946"/>
    </source>
</evidence>
<dbReference type="Gene3D" id="1.20.120.1780">
    <property type="entry name" value="UbiA prenyltransferase"/>
    <property type="match status" value="1"/>
</dbReference>
<dbReference type="GO" id="GO:0005743">
    <property type="term" value="C:mitochondrial inner membrane"/>
    <property type="evidence" value="ECO:0007669"/>
    <property type="project" value="TreeGrafter"/>
</dbReference>
<accession>A0A0C1BW15</accession>
<gene>
    <name evidence="10" type="ORF">HK57_00448</name>
</gene>
<organism evidence="10 11">
    <name type="scientific">Aspergillus ustus</name>
    <dbReference type="NCBI Taxonomy" id="40382"/>
    <lineage>
        <taxon>Eukaryota</taxon>
        <taxon>Fungi</taxon>
        <taxon>Dikarya</taxon>
        <taxon>Ascomycota</taxon>
        <taxon>Pezizomycotina</taxon>
        <taxon>Eurotiomycetes</taxon>
        <taxon>Eurotiomycetidae</taxon>
        <taxon>Eurotiales</taxon>
        <taxon>Aspergillaceae</taxon>
        <taxon>Aspergillus</taxon>
        <taxon>Aspergillus subgen. Nidulantes</taxon>
    </lineage>
</organism>
<feature type="transmembrane region" description="Helical" evidence="9">
    <location>
        <begin position="231"/>
        <end position="252"/>
    </location>
</feature>
<protein>
    <submittedName>
        <fullName evidence="10">Uncharacterized protein</fullName>
    </submittedName>
</protein>
<dbReference type="Pfam" id="PF01040">
    <property type="entry name" value="UbiA"/>
    <property type="match status" value="1"/>
</dbReference>
<dbReference type="PANTHER" id="PTHR11048">
    <property type="entry name" value="PRENYLTRANSFERASES"/>
    <property type="match status" value="1"/>
</dbReference>
<dbReference type="AlphaFoldDB" id="A0A0C1BW15"/>